<feature type="compositionally biased region" description="Basic and acidic residues" evidence="2">
    <location>
        <begin position="1"/>
        <end position="10"/>
    </location>
</feature>
<feature type="compositionally biased region" description="Basic and acidic residues" evidence="2">
    <location>
        <begin position="20"/>
        <end position="33"/>
    </location>
</feature>
<reference evidence="3 4" key="2">
    <citation type="submission" date="2018-11" db="EMBL/GenBank/DDBJ databases">
        <authorList>
            <consortium name="Pathogen Informatics"/>
        </authorList>
    </citation>
    <scope>NUCLEOTIDE SEQUENCE [LARGE SCALE GENOMIC DNA]</scope>
</reference>
<feature type="coiled-coil region" evidence="1">
    <location>
        <begin position="102"/>
        <end position="129"/>
    </location>
</feature>
<name>A0A0M3JEM5_ANISI</name>
<dbReference type="EMBL" id="UYRR01011985">
    <property type="protein sequence ID" value="VDK26169.1"/>
    <property type="molecule type" value="Genomic_DNA"/>
</dbReference>
<feature type="compositionally biased region" description="Polar residues" evidence="2">
    <location>
        <begin position="70"/>
        <end position="81"/>
    </location>
</feature>
<reference evidence="5" key="1">
    <citation type="submission" date="2017-02" db="UniProtKB">
        <authorList>
            <consortium name="WormBaseParasite"/>
        </authorList>
    </citation>
    <scope>IDENTIFICATION</scope>
</reference>
<evidence type="ECO:0000313" key="5">
    <source>
        <dbReference type="WBParaSite" id="ASIM_0000607101-mRNA-1"/>
    </source>
</evidence>
<dbReference type="Proteomes" id="UP000267096">
    <property type="component" value="Unassembled WGS sequence"/>
</dbReference>
<dbReference type="AlphaFoldDB" id="A0A0M3JEM5"/>
<evidence type="ECO:0000313" key="3">
    <source>
        <dbReference type="EMBL" id="VDK26169.1"/>
    </source>
</evidence>
<feature type="region of interest" description="Disordered" evidence="2">
    <location>
        <begin position="1"/>
        <end position="45"/>
    </location>
</feature>
<organism evidence="5">
    <name type="scientific">Anisakis simplex</name>
    <name type="common">Herring worm</name>
    <dbReference type="NCBI Taxonomy" id="6269"/>
    <lineage>
        <taxon>Eukaryota</taxon>
        <taxon>Metazoa</taxon>
        <taxon>Ecdysozoa</taxon>
        <taxon>Nematoda</taxon>
        <taxon>Chromadorea</taxon>
        <taxon>Rhabditida</taxon>
        <taxon>Spirurina</taxon>
        <taxon>Ascaridomorpha</taxon>
        <taxon>Ascaridoidea</taxon>
        <taxon>Anisakidae</taxon>
        <taxon>Anisakis</taxon>
        <taxon>Anisakis simplex complex</taxon>
    </lineage>
</organism>
<keyword evidence="1" id="KW-0175">Coiled coil</keyword>
<dbReference type="WBParaSite" id="ASIM_0000607101-mRNA-1">
    <property type="protein sequence ID" value="ASIM_0000607101-mRNA-1"/>
    <property type="gene ID" value="ASIM_0000607101"/>
</dbReference>
<evidence type="ECO:0000256" key="1">
    <source>
        <dbReference type="SAM" id="Coils"/>
    </source>
</evidence>
<protein>
    <submittedName>
        <fullName evidence="5">Coiled-coil domain-containing protein 30</fullName>
    </submittedName>
</protein>
<proteinExistence type="predicted"/>
<gene>
    <name evidence="3" type="ORF">ASIM_LOCUS5854</name>
</gene>
<evidence type="ECO:0000313" key="4">
    <source>
        <dbReference type="Proteomes" id="UP000267096"/>
    </source>
</evidence>
<evidence type="ECO:0000256" key="2">
    <source>
        <dbReference type="SAM" id="MobiDB-lite"/>
    </source>
</evidence>
<keyword evidence="4" id="KW-1185">Reference proteome</keyword>
<accession>A0A0M3JEM5</accession>
<sequence>MGRKDVRDSEQQGTTTESAEAGKENRAPLHKPQDGCTQTHRTESMSIKKEQCEECVKLNEQIVSLKNHVKTLQSSDQAPNDQKNERMEKELTEKCAIQKAIGAKLQKELVEARSKNDELRKALHVLDEQCDKLMVIFIAHCEISLRNY</sequence>
<feature type="region of interest" description="Disordered" evidence="2">
    <location>
        <begin position="70"/>
        <end position="89"/>
    </location>
</feature>